<keyword evidence="9" id="KW-0406">Ion transport</keyword>
<dbReference type="GO" id="GO:0008511">
    <property type="term" value="F:sodium:potassium:chloride symporter activity"/>
    <property type="evidence" value="ECO:0007669"/>
    <property type="project" value="TreeGrafter"/>
</dbReference>
<keyword evidence="4" id="KW-1003">Cell membrane</keyword>
<keyword evidence="10 15" id="KW-0472">Membrane</keyword>
<dbReference type="PANTHER" id="PTHR11827:SF106">
    <property type="entry name" value="SOLUTE CARRIER FAMILY 12 MEMBER 2-LIKE"/>
    <property type="match status" value="1"/>
</dbReference>
<feature type="domain" description="Amino acid permease N-terminal" evidence="18">
    <location>
        <begin position="101"/>
        <end position="153"/>
    </location>
</feature>
<reference evidence="19" key="2">
    <citation type="submission" date="2025-09" db="UniProtKB">
        <authorList>
            <consortium name="Ensembl"/>
        </authorList>
    </citation>
    <scope>IDENTIFICATION</scope>
</reference>
<feature type="domain" description="Amino acid permease/ SLC12A" evidence="16">
    <location>
        <begin position="171"/>
        <end position="349"/>
    </location>
</feature>
<feature type="transmembrane region" description="Helical" evidence="15">
    <location>
        <begin position="435"/>
        <end position="458"/>
    </location>
</feature>
<evidence type="ECO:0000256" key="15">
    <source>
        <dbReference type="SAM" id="Phobius"/>
    </source>
</evidence>
<dbReference type="Gene3D" id="1.20.1740.10">
    <property type="entry name" value="Amino acid/polyamine transporter I"/>
    <property type="match status" value="2"/>
</dbReference>
<keyword evidence="20" id="KW-1185">Reference proteome</keyword>
<feature type="transmembrane region" description="Helical" evidence="15">
    <location>
        <begin position="289"/>
        <end position="308"/>
    </location>
</feature>
<proteinExistence type="inferred from homology"/>
<dbReference type="Pfam" id="PF03522">
    <property type="entry name" value="SLC12"/>
    <property type="match status" value="1"/>
</dbReference>
<protein>
    <submittedName>
        <fullName evidence="19">Solute carrier family 12 member 2</fullName>
    </submittedName>
</protein>
<organism evidence="19 20">
    <name type="scientific">Sinocyclocheilus grahami</name>
    <name type="common">Dianchi golden-line fish</name>
    <name type="synonym">Barbus grahami</name>
    <dbReference type="NCBI Taxonomy" id="75366"/>
    <lineage>
        <taxon>Eukaryota</taxon>
        <taxon>Metazoa</taxon>
        <taxon>Chordata</taxon>
        <taxon>Craniata</taxon>
        <taxon>Vertebrata</taxon>
        <taxon>Euteleostomi</taxon>
        <taxon>Actinopterygii</taxon>
        <taxon>Neopterygii</taxon>
        <taxon>Teleostei</taxon>
        <taxon>Ostariophysi</taxon>
        <taxon>Cypriniformes</taxon>
        <taxon>Cyprinidae</taxon>
        <taxon>Cyprininae</taxon>
        <taxon>Sinocyclocheilus</taxon>
    </lineage>
</organism>
<reference evidence="19" key="1">
    <citation type="submission" date="2025-08" db="UniProtKB">
        <authorList>
            <consortium name="Ensembl"/>
        </authorList>
    </citation>
    <scope>IDENTIFICATION</scope>
</reference>
<keyword evidence="3" id="KW-0813">Transport</keyword>
<evidence type="ECO:0000259" key="16">
    <source>
        <dbReference type="Pfam" id="PF00324"/>
    </source>
</evidence>
<keyword evidence="7 15" id="KW-1133">Transmembrane helix</keyword>
<keyword evidence="11" id="KW-0325">Glycoprotein</keyword>
<dbReference type="Ensembl" id="ENSSGRT00000002032.1">
    <property type="protein sequence ID" value="ENSSGRP00000001878.1"/>
    <property type="gene ID" value="ENSSGRG00000000481.1"/>
</dbReference>
<feature type="transmembrane region" description="Helical" evidence="15">
    <location>
        <begin position="314"/>
        <end position="337"/>
    </location>
</feature>
<keyword evidence="13" id="KW-0868">Chloride</keyword>
<dbReference type="GO" id="GO:0055075">
    <property type="term" value="P:potassium ion homeostasis"/>
    <property type="evidence" value="ECO:0007669"/>
    <property type="project" value="TreeGrafter"/>
</dbReference>
<evidence type="ECO:0000256" key="3">
    <source>
        <dbReference type="ARBA" id="ARBA00022448"/>
    </source>
</evidence>
<dbReference type="FunFam" id="1.20.1740.10:FF:000114">
    <property type="entry name" value="Solute carrier family 12 member 1"/>
    <property type="match status" value="1"/>
</dbReference>
<dbReference type="InterPro" id="IPR013612">
    <property type="entry name" value="AA_permease_N"/>
</dbReference>
<evidence type="ECO:0000256" key="8">
    <source>
        <dbReference type="ARBA" id="ARBA00023053"/>
    </source>
</evidence>
<comment type="similarity">
    <text evidence="2">Belongs to the SLC12A transporter family.</text>
</comment>
<evidence type="ECO:0000313" key="19">
    <source>
        <dbReference type="Ensembl" id="ENSSGRP00000001878.1"/>
    </source>
</evidence>
<feature type="transmembrane region" description="Helical" evidence="15">
    <location>
        <begin position="247"/>
        <end position="268"/>
    </location>
</feature>
<feature type="domain" description="Amino acid permease/ SLC12A" evidence="16">
    <location>
        <begin position="351"/>
        <end position="628"/>
    </location>
</feature>
<dbReference type="GO" id="GO:0055078">
    <property type="term" value="P:sodium ion homeostasis"/>
    <property type="evidence" value="ECO:0007669"/>
    <property type="project" value="TreeGrafter"/>
</dbReference>
<feature type="compositionally biased region" description="Low complexity" evidence="14">
    <location>
        <begin position="31"/>
        <end position="41"/>
    </location>
</feature>
<feature type="region of interest" description="Disordered" evidence="14">
    <location>
        <begin position="1"/>
        <end position="97"/>
    </location>
</feature>
<evidence type="ECO:0000256" key="6">
    <source>
        <dbReference type="ARBA" id="ARBA00022847"/>
    </source>
</evidence>
<dbReference type="PANTHER" id="PTHR11827">
    <property type="entry name" value="SOLUTE CARRIER FAMILY 12, CATION COTRANSPORTERS"/>
    <property type="match status" value="1"/>
</dbReference>
<sequence>MSDQPSSPPAGHKPALRAPGSSQSRFQVDPVAEAAAAAGVAPKTPPGSRSSTGEESKGRFRVVNFLSPPSDAAPDAGVNGDTVRSEASLHSSTGGLSHFSDTHSSTYYLRTFGHNTIDAVPNIDFYRQTEAPLGEKLLRPSLSELHDELDKVCAEHLSPDALSDVLLYRVAVIRCMLNIWGVMLFIRMSWIVGQAGIALSCAVVLMAIVVTSITGLSTSAIATNGFVRGGGAYYLISRSLGPEFGGSIGLIFAFANAVAVAMYVVGFAETVVELLDSIDALMTDEINDIRIVGTLTAVLLLGISVAGMEWEAKAQIVLMVILVAAICNYFIGSFISLKSKEPQGFFGYNGRSSIPKGTLLAILITGVVYIAVAISNGSCIVRDATGDDNDTMVGSLENCTDAACTLGYDFSICKEGGCKYGLLNDFQVMSLVSGFGPLITAGIFSATLSSALASLVSAPKVFQALCKDKIYPGMHVFAKGYGKNKEPLRAYVLTFIIGLAFILIAELNIIAPIISNFFLASYALINFSVFHASMANSPGWRPSFKYYNKWVSLAGAVLCCVVMFVINWWAALLTNVIVLALYIYVSYKKPDVNWGSSTQALMYNKALTHSLHLTGVEDHIKNFRPQCLVMSGYPNSRPALLYLVHAFTKNVGLMVCGHVRTGFRRPNYKDMMNEQVRYQRWLLKTQIKAFYTPVFADDLRQGAQYLLQTTGLGRLKPNTLVFGFKNNWRDGEMKDVETYINTIHDAFDLQFGVVLLRLKEGLDISHIQGRDSWLKSPGMKDLLVSINIKDFDSDSSKPSSKSTSCQSSPLIFRGQKIMTCCTVKGIKLPMQLSPADEKLLTASQQFQKKQSKGTIDVWWLFDDGGLTLLIPYLLTNKNKWRDCKIRVFIGGKINRIDHDRRAMAALLSKFRIDFSDITVLGDINIKPKNMFCSGIHEKLKEDDMEQEAAEKLKAEEPWRITDNELELYRAKSNRQIRLNELLKEHSSTANLIVITMPLARKGTVSSALYMTWLDTLTKDLPPILLVRGNHQSVLTFYS</sequence>
<gene>
    <name evidence="19" type="primary">LOC107573338</name>
</gene>
<dbReference type="Pfam" id="PF00324">
    <property type="entry name" value="AA_permease"/>
    <property type="match status" value="2"/>
</dbReference>
<dbReference type="GO" id="GO:1990573">
    <property type="term" value="P:potassium ion import across plasma membrane"/>
    <property type="evidence" value="ECO:0007669"/>
    <property type="project" value="TreeGrafter"/>
</dbReference>
<keyword evidence="5 15" id="KW-0812">Transmembrane</keyword>
<dbReference type="InterPro" id="IPR004842">
    <property type="entry name" value="SLC12A_fam"/>
</dbReference>
<evidence type="ECO:0000256" key="10">
    <source>
        <dbReference type="ARBA" id="ARBA00023136"/>
    </source>
</evidence>
<keyword evidence="12" id="KW-0739">Sodium transport</keyword>
<evidence type="ECO:0000256" key="13">
    <source>
        <dbReference type="ARBA" id="ARBA00023214"/>
    </source>
</evidence>
<evidence type="ECO:0000256" key="2">
    <source>
        <dbReference type="ARBA" id="ARBA00010593"/>
    </source>
</evidence>
<dbReference type="GO" id="GO:0008519">
    <property type="term" value="F:ammonium channel activity"/>
    <property type="evidence" value="ECO:0007669"/>
    <property type="project" value="TreeGrafter"/>
</dbReference>
<dbReference type="GO" id="GO:0055064">
    <property type="term" value="P:chloride ion homeostasis"/>
    <property type="evidence" value="ECO:0007669"/>
    <property type="project" value="TreeGrafter"/>
</dbReference>
<dbReference type="Proteomes" id="UP000472262">
    <property type="component" value="Unassembled WGS sequence"/>
</dbReference>
<feature type="transmembrane region" description="Helical" evidence="15">
    <location>
        <begin position="166"/>
        <end position="186"/>
    </location>
</feature>
<feature type="domain" description="SLC12A transporter C-terminal" evidence="17">
    <location>
        <begin position="637"/>
        <end position="1038"/>
    </location>
</feature>
<dbReference type="GO" id="GO:0016324">
    <property type="term" value="C:apical plasma membrane"/>
    <property type="evidence" value="ECO:0007669"/>
    <property type="project" value="TreeGrafter"/>
</dbReference>
<evidence type="ECO:0000256" key="7">
    <source>
        <dbReference type="ARBA" id="ARBA00022989"/>
    </source>
</evidence>
<evidence type="ECO:0000256" key="11">
    <source>
        <dbReference type="ARBA" id="ARBA00023180"/>
    </source>
</evidence>
<dbReference type="Pfam" id="PF08403">
    <property type="entry name" value="AA_permease_N"/>
    <property type="match status" value="1"/>
</dbReference>
<keyword evidence="6" id="KW-0769">Symport</keyword>
<feature type="transmembrane region" description="Helical" evidence="15">
    <location>
        <begin position="198"/>
        <end position="227"/>
    </location>
</feature>
<keyword evidence="8" id="KW-0915">Sodium</keyword>
<dbReference type="InterPro" id="IPR004841">
    <property type="entry name" value="AA-permease/SLC12A_dom"/>
</dbReference>
<comment type="subcellular location">
    <subcellularLocation>
        <location evidence="1">Cell membrane</location>
        <topology evidence="1">Multi-pass membrane protein</topology>
    </subcellularLocation>
</comment>
<evidence type="ECO:0000256" key="4">
    <source>
        <dbReference type="ARBA" id="ARBA00022475"/>
    </source>
</evidence>
<evidence type="ECO:0000256" key="9">
    <source>
        <dbReference type="ARBA" id="ARBA00023065"/>
    </source>
</evidence>
<feature type="transmembrane region" description="Helical" evidence="15">
    <location>
        <begin position="488"/>
        <end position="504"/>
    </location>
</feature>
<dbReference type="GO" id="GO:0006884">
    <property type="term" value="P:cell volume homeostasis"/>
    <property type="evidence" value="ECO:0007669"/>
    <property type="project" value="TreeGrafter"/>
</dbReference>
<evidence type="ECO:0000256" key="14">
    <source>
        <dbReference type="SAM" id="MobiDB-lite"/>
    </source>
</evidence>
<feature type="transmembrane region" description="Helical" evidence="15">
    <location>
        <begin position="551"/>
        <end position="584"/>
    </location>
</feature>
<accession>A0A672K046</accession>
<evidence type="ECO:0000256" key="1">
    <source>
        <dbReference type="ARBA" id="ARBA00004651"/>
    </source>
</evidence>
<feature type="transmembrane region" description="Helical" evidence="15">
    <location>
        <begin position="510"/>
        <end position="530"/>
    </location>
</feature>
<evidence type="ECO:0000256" key="12">
    <source>
        <dbReference type="ARBA" id="ARBA00023201"/>
    </source>
</evidence>
<dbReference type="InterPro" id="IPR018491">
    <property type="entry name" value="SLC12_C"/>
</dbReference>
<evidence type="ECO:0000313" key="20">
    <source>
        <dbReference type="Proteomes" id="UP000472262"/>
    </source>
</evidence>
<evidence type="ECO:0000256" key="5">
    <source>
        <dbReference type="ARBA" id="ARBA00022692"/>
    </source>
</evidence>
<feature type="transmembrane region" description="Helical" evidence="15">
    <location>
        <begin position="358"/>
        <end position="375"/>
    </location>
</feature>
<name>A0A672K046_SINGR</name>
<evidence type="ECO:0000259" key="17">
    <source>
        <dbReference type="Pfam" id="PF03522"/>
    </source>
</evidence>
<evidence type="ECO:0000259" key="18">
    <source>
        <dbReference type="Pfam" id="PF08403"/>
    </source>
</evidence>
<dbReference type="AlphaFoldDB" id="A0A672K046"/>